<evidence type="ECO:0000313" key="1">
    <source>
        <dbReference type="EMBL" id="VCU09613.1"/>
    </source>
</evidence>
<comment type="caution">
    <text evidence="1">The sequence shown here is derived from an EMBL/GenBank/DDBJ whole genome shotgun (WGS) entry which is preliminary data.</text>
</comment>
<sequence length="94" mass="10443">MDLVATTLVSDNAVHARYADRLDMGTATLWFEFHVPLADLDLPGRWPSAPAEARFINQAKIAALRHLYRTIGSELARLQGQLQDPSQDQTQPTA</sequence>
<dbReference type="AlphaFoldDB" id="A0A3S4B1S1"/>
<dbReference type="RefSeq" id="WP_129609447.1">
    <property type="nucleotide sequence ID" value="NZ_UWOC01000150.1"/>
</dbReference>
<accession>A0A3S4B1S1</accession>
<proteinExistence type="predicted"/>
<dbReference type="EMBL" id="UWOC01000150">
    <property type="protein sequence ID" value="VCU09613.1"/>
    <property type="molecule type" value="Genomic_DNA"/>
</dbReference>
<name>A0A3S4B1S1_9BRAD</name>
<evidence type="ECO:0000313" key="2">
    <source>
        <dbReference type="Proteomes" id="UP000289200"/>
    </source>
</evidence>
<protein>
    <submittedName>
        <fullName evidence="1">Uncharacterized protein</fullName>
    </submittedName>
</protein>
<organism evidence="1 2">
    <name type="scientific">Rhodoplanes serenus</name>
    <dbReference type="NCBI Taxonomy" id="200615"/>
    <lineage>
        <taxon>Bacteria</taxon>
        <taxon>Pseudomonadati</taxon>
        <taxon>Pseudomonadota</taxon>
        <taxon>Alphaproteobacteria</taxon>
        <taxon>Hyphomicrobiales</taxon>
        <taxon>Nitrobacteraceae</taxon>
        <taxon>Rhodoplanes</taxon>
    </lineage>
</organism>
<dbReference type="Proteomes" id="UP000289200">
    <property type="component" value="Unassembled WGS sequence"/>
</dbReference>
<reference evidence="2" key="1">
    <citation type="submission" date="2018-10" db="EMBL/GenBank/DDBJ databases">
        <authorList>
            <person name="Peiro R."/>
            <person name="Begona"/>
            <person name="Cbmso G."/>
            <person name="Lopez M."/>
            <person name="Gonzalez S."/>
            <person name="Sacristan E."/>
            <person name="Castillo E."/>
        </authorList>
    </citation>
    <scope>NUCLEOTIDE SEQUENCE [LARGE SCALE GENOMIC DNA]</scope>
</reference>
<gene>
    <name evidence="1" type="ORF">RHODGE_RHODGE_02784</name>
</gene>
<keyword evidence="2" id="KW-1185">Reference proteome</keyword>
<dbReference type="OrthoDB" id="7960836at2"/>